<dbReference type="GO" id="GO:0005615">
    <property type="term" value="C:extracellular space"/>
    <property type="evidence" value="ECO:0007669"/>
    <property type="project" value="InterPro"/>
</dbReference>
<keyword evidence="6" id="KW-1185">Reference proteome</keyword>
<dbReference type="Proteomes" id="UP000281553">
    <property type="component" value="Unassembled WGS sequence"/>
</dbReference>
<dbReference type="Gene3D" id="1.50.10.20">
    <property type="match status" value="1"/>
</dbReference>
<dbReference type="PANTHER" id="PTHR11412:SF136">
    <property type="entry name" value="CD109 ANTIGEN"/>
    <property type="match status" value="1"/>
</dbReference>
<accession>A0A3P7PHA1</accession>
<organism evidence="5 6">
    <name type="scientific">Dibothriocephalus latus</name>
    <name type="common">Fish tapeworm</name>
    <name type="synonym">Diphyllobothrium latum</name>
    <dbReference type="NCBI Taxonomy" id="60516"/>
    <lineage>
        <taxon>Eukaryota</taxon>
        <taxon>Metazoa</taxon>
        <taxon>Spiralia</taxon>
        <taxon>Lophotrochozoa</taxon>
        <taxon>Platyhelminthes</taxon>
        <taxon>Cestoda</taxon>
        <taxon>Eucestoda</taxon>
        <taxon>Diphyllobothriidea</taxon>
        <taxon>Diphyllobothriidae</taxon>
        <taxon>Dibothriocephalus</taxon>
    </lineage>
</organism>
<dbReference type="InterPro" id="IPR011626">
    <property type="entry name" value="Alpha-macroglobulin_TED"/>
</dbReference>
<dbReference type="InterPro" id="IPR019742">
    <property type="entry name" value="MacrogloblnA2_CS"/>
</dbReference>
<dbReference type="SUPFAM" id="SSF48239">
    <property type="entry name" value="Terpenoid cyclases/Protein prenyltransferases"/>
    <property type="match status" value="1"/>
</dbReference>
<dbReference type="Pfam" id="PF07678">
    <property type="entry name" value="TED_complement"/>
    <property type="match status" value="1"/>
</dbReference>
<dbReference type="PROSITE" id="PS00477">
    <property type="entry name" value="ALPHA_2_MACROGLOBULIN"/>
    <property type="match status" value="1"/>
</dbReference>
<reference evidence="5 6" key="1">
    <citation type="submission" date="2018-11" db="EMBL/GenBank/DDBJ databases">
        <authorList>
            <consortium name="Pathogen Informatics"/>
        </authorList>
    </citation>
    <scope>NUCLEOTIDE SEQUENCE [LARGE SCALE GENOMIC DNA]</scope>
</reference>
<evidence type="ECO:0000313" key="5">
    <source>
        <dbReference type="EMBL" id="VDN49403.1"/>
    </source>
</evidence>
<protein>
    <recommendedName>
        <fullName evidence="4">Alpha-macroglobulin-like TED domain-containing protein</fullName>
    </recommendedName>
</protein>
<evidence type="ECO:0000259" key="4">
    <source>
        <dbReference type="Pfam" id="PF07678"/>
    </source>
</evidence>
<keyword evidence="3" id="KW-1015">Disulfide bond</keyword>
<name>A0A3P7PHA1_DIBLA</name>
<dbReference type="InterPro" id="IPR047565">
    <property type="entry name" value="Alpha-macroglob_thiol-ester_cl"/>
</dbReference>
<dbReference type="OrthoDB" id="9998011at2759"/>
<keyword evidence="1" id="KW-0732">Signal</keyword>
<feature type="domain" description="Alpha-macroglobulin-like TED" evidence="4">
    <location>
        <begin position="3"/>
        <end position="121"/>
    </location>
</feature>
<sequence length="139" mass="15798">MGNLIDLPTGCGEQTMVRVAPSVYALKYLIAATDLQEPEINRQRYYRLHDGSFSVFGLSPGSTWLTAFVFGVFSEAERLPQNKALDNLENVNSSFDETLYTAFEFLKQRQHVNGCFVENAYFFQPPFEAFDSFQKGKQS</sequence>
<dbReference type="PANTHER" id="PTHR11412">
    <property type="entry name" value="MACROGLOBULIN / COMPLEMENT"/>
    <property type="match status" value="1"/>
</dbReference>
<evidence type="ECO:0000256" key="1">
    <source>
        <dbReference type="ARBA" id="ARBA00022729"/>
    </source>
</evidence>
<dbReference type="AlphaFoldDB" id="A0A3P7PHA1"/>
<evidence type="ECO:0000256" key="3">
    <source>
        <dbReference type="ARBA" id="ARBA00023157"/>
    </source>
</evidence>
<gene>
    <name evidence="5" type="ORF">DILT_LOCUS19762</name>
</gene>
<evidence type="ECO:0000313" key="6">
    <source>
        <dbReference type="Proteomes" id="UP000281553"/>
    </source>
</evidence>
<dbReference type="SMART" id="SM01419">
    <property type="entry name" value="Thiol-ester_cl"/>
    <property type="match status" value="1"/>
</dbReference>
<evidence type="ECO:0000256" key="2">
    <source>
        <dbReference type="ARBA" id="ARBA00022966"/>
    </source>
</evidence>
<dbReference type="EMBL" id="UYRU01120698">
    <property type="protein sequence ID" value="VDN49403.1"/>
    <property type="molecule type" value="Genomic_DNA"/>
</dbReference>
<dbReference type="InterPro" id="IPR050473">
    <property type="entry name" value="A2M/Complement_sys"/>
</dbReference>
<keyword evidence="2" id="KW-0882">Thioester bond</keyword>
<dbReference type="InterPro" id="IPR008930">
    <property type="entry name" value="Terpenoid_cyclase/PrenylTrfase"/>
</dbReference>
<proteinExistence type="predicted"/>